<organism evidence="1 2">
    <name type="scientific">Dreissena polymorpha</name>
    <name type="common">Zebra mussel</name>
    <name type="synonym">Mytilus polymorpha</name>
    <dbReference type="NCBI Taxonomy" id="45954"/>
    <lineage>
        <taxon>Eukaryota</taxon>
        <taxon>Metazoa</taxon>
        <taxon>Spiralia</taxon>
        <taxon>Lophotrochozoa</taxon>
        <taxon>Mollusca</taxon>
        <taxon>Bivalvia</taxon>
        <taxon>Autobranchia</taxon>
        <taxon>Heteroconchia</taxon>
        <taxon>Euheterodonta</taxon>
        <taxon>Imparidentia</taxon>
        <taxon>Neoheterodontei</taxon>
        <taxon>Myida</taxon>
        <taxon>Dreissenoidea</taxon>
        <taxon>Dreissenidae</taxon>
        <taxon>Dreissena</taxon>
    </lineage>
</organism>
<accession>A0A9D4F1N6</accession>
<dbReference type="EMBL" id="JAIWYP010000008">
    <property type="protein sequence ID" value="KAH3788396.1"/>
    <property type="molecule type" value="Genomic_DNA"/>
</dbReference>
<reference evidence="1" key="1">
    <citation type="journal article" date="2019" name="bioRxiv">
        <title>The Genome of the Zebra Mussel, Dreissena polymorpha: A Resource for Invasive Species Research.</title>
        <authorList>
            <person name="McCartney M.A."/>
            <person name="Auch B."/>
            <person name="Kono T."/>
            <person name="Mallez S."/>
            <person name="Zhang Y."/>
            <person name="Obille A."/>
            <person name="Becker A."/>
            <person name="Abrahante J.E."/>
            <person name="Garbe J."/>
            <person name="Badalamenti J.P."/>
            <person name="Herman A."/>
            <person name="Mangelson H."/>
            <person name="Liachko I."/>
            <person name="Sullivan S."/>
            <person name="Sone E.D."/>
            <person name="Koren S."/>
            <person name="Silverstein K.A.T."/>
            <person name="Beckman K.B."/>
            <person name="Gohl D.M."/>
        </authorList>
    </citation>
    <scope>NUCLEOTIDE SEQUENCE</scope>
    <source>
        <strain evidence="1">Duluth1</strain>
        <tissue evidence="1">Whole animal</tissue>
    </source>
</reference>
<protein>
    <submittedName>
        <fullName evidence="1">Uncharacterized protein</fullName>
    </submittedName>
</protein>
<dbReference type="Proteomes" id="UP000828390">
    <property type="component" value="Unassembled WGS sequence"/>
</dbReference>
<evidence type="ECO:0000313" key="1">
    <source>
        <dbReference type="EMBL" id="KAH3788396.1"/>
    </source>
</evidence>
<comment type="caution">
    <text evidence="1">The sequence shown here is derived from an EMBL/GenBank/DDBJ whole genome shotgun (WGS) entry which is preliminary data.</text>
</comment>
<gene>
    <name evidence="1" type="ORF">DPMN_166536</name>
</gene>
<dbReference type="AlphaFoldDB" id="A0A9D4F1N6"/>
<keyword evidence="2" id="KW-1185">Reference proteome</keyword>
<name>A0A9D4F1N6_DREPO</name>
<reference evidence="1" key="2">
    <citation type="submission" date="2020-11" db="EMBL/GenBank/DDBJ databases">
        <authorList>
            <person name="McCartney M.A."/>
            <person name="Auch B."/>
            <person name="Kono T."/>
            <person name="Mallez S."/>
            <person name="Becker A."/>
            <person name="Gohl D.M."/>
            <person name="Silverstein K.A.T."/>
            <person name="Koren S."/>
            <person name="Bechman K.B."/>
            <person name="Herman A."/>
            <person name="Abrahante J.E."/>
            <person name="Garbe J."/>
        </authorList>
    </citation>
    <scope>NUCLEOTIDE SEQUENCE</scope>
    <source>
        <strain evidence="1">Duluth1</strain>
        <tissue evidence="1">Whole animal</tissue>
    </source>
</reference>
<sequence length="79" mass="9316">MKIFKQPHRRYQENVDQCVEQEIDQCINQEKEEDASATMILDNNEEPPEVHKLEEIVDDVGCVMDIGYSYDVYDYNNNS</sequence>
<evidence type="ECO:0000313" key="2">
    <source>
        <dbReference type="Proteomes" id="UP000828390"/>
    </source>
</evidence>
<proteinExistence type="predicted"/>